<evidence type="ECO:0000256" key="1">
    <source>
        <dbReference type="ARBA" id="ARBA00001933"/>
    </source>
</evidence>
<keyword evidence="2 4" id="KW-0663">Pyridoxal phosphate</keyword>
<dbReference type="PANTHER" id="PTHR32328">
    <property type="entry name" value="L-SERYL-TRNA(SEC) SELENIUM TRANSFERASE"/>
    <property type="match status" value="1"/>
</dbReference>
<gene>
    <name evidence="5" type="ORF">V5E97_03460</name>
</gene>
<dbReference type="Gene3D" id="3.40.640.10">
    <property type="entry name" value="Type I PLP-dependent aspartate aminotransferase-like (Major domain)"/>
    <property type="match status" value="1"/>
</dbReference>
<dbReference type="SUPFAM" id="SSF53383">
    <property type="entry name" value="PLP-dependent transferases"/>
    <property type="match status" value="1"/>
</dbReference>
<keyword evidence="5" id="KW-0032">Aminotransferase</keyword>
<dbReference type="RefSeq" id="WP_406697889.1">
    <property type="nucleotide sequence ID" value="NZ_CP155447.1"/>
</dbReference>
<comment type="similarity">
    <text evidence="3">Belongs to the SelA family.</text>
</comment>
<dbReference type="PANTHER" id="PTHR32328:SF0">
    <property type="entry name" value="L-SERYL-TRNA(SEC) SELENIUM TRANSFERASE"/>
    <property type="match status" value="1"/>
</dbReference>
<evidence type="ECO:0000256" key="3">
    <source>
        <dbReference type="ARBA" id="ARBA00044507"/>
    </source>
</evidence>
<dbReference type="AlphaFoldDB" id="A0AAU7CIN0"/>
<dbReference type="GO" id="GO:0008483">
    <property type="term" value="F:transaminase activity"/>
    <property type="evidence" value="ECO:0007669"/>
    <property type="project" value="UniProtKB-KW"/>
</dbReference>
<dbReference type="EMBL" id="CP155447">
    <property type="protein sequence ID" value="XBH05091.1"/>
    <property type="molecule type" value="Genomic_DNA"/>
</dbReference>
<name>A0AAU7CIN0_9BACT</name>
<feature type="modified residue" description="N6-(pyridoxal phosphate)lysine" evidence="4">
    <location>
        <position position="215"/>
    </location>
</feature>
<organism evidence="5">
    <name type="scientific">Singulisphaera sp. Ch08</name>
    <dbReference type="NCBI Taxonomy" id="3120278"/>
    <lineage>
        <taxon>Bacteria</taxon>
        <taxon>Pseudomonadati</taxon>
        <taxon>Planctomycetota</taxon>
        <taxon>Planctomycetia</taxon>
        <taxon>Isosphaerales</taxon>
        <taxon>Isosphaeraceae</taxon>
        <taxon>Singulisphaera</taxon>
    </lineage>
</organism>
<sequence>MNVFKRLGIEPIINASGAVTRLGGAPMSPLVLEAFCAAAGESVPLEQLQGVASRAIAEATGAEAGLVTAGAAAGLTLGAAAILTGYELGRMERLPHCDGFPHEFIIAREQRNGYDHAVRAAGARLVEVGFHEPIAGAGVRRAEAWEYASAIGPLTAGILYVYGPHSRPRLSEVVAVAHQHGLSVLVDAAGELPPRANLREIVAAGADVVAFSGGKAIRGPQATGILCGRRELVGSAALQMLDMDDHFDLWEPPDNLFDRSRLAGLPRHGIGRGMKVSKEQIVALLTALRLFTEGAYDRDLAAFRGDLERVAAGLEGVARTRLVDPSDGESLPVLEMTVDEAALGRSALEVCRRLRKGSPPVYVGHGLLDEGKLVINPLHLNEERTTALIRRLGEELRP</sequence>
<dbReference type="GO" id="GO:0004125">
    <property type="term" value="F:L-seryl-tRNA(Sec) selenium transferase activity"/>
    <property type="evidence" value="ECO:0007669"/>
    <property type="project" value="TreeGrafter"/>
</dbReference>
<keyword evidence="5" id="KW-0808">Transferase</keyword>
<evidence type="ECO:0000313" key="5">
    <source>
        <dbReference type="EMBL" id="XBH05091.1"/>
    </source>
</evidence>
<protein>
    <submittedName>
        <fullName evidence="5">Aminotransferase class V-fold PLP-dependent enzyme</fullName>
    </submittedName>
</protein>
<comment type="cofactor">
    <cofactor evidence="1 4">
        <name>pyridoxal 5'-phosphate</name>
        <dbReference type="ChEBI" id="CHEBI:597326"/>
    </cofactor>
</comment>
<proteinExistence type="inferred from homology"/>
<reference evidence="5" key="1">
    <citation type="submission" date="2024-05" db="EMBL/GenBank/DDBJ databases">
        <title>Planctomycetes of the genus Singulisphaera possess chitinolytic capabilities.</title>
        <authorList>
            <person name="Ivanova A."/>
        </authorList>
    </citation>
    <scope>NUCLEOTIDE SEQUENCE</scope>
    <source>
        <strain evidence="5">Ch08T</strain>
    </source>
</reference>
<evidence type="ECO:0000256" key="2">
    <source>
        <dbReference type="ARBA" id="ARBA00022898"/>
    </source>
</evidence>
<dbReference type="InterPro" id="IPR015421">
    <property type="entry name" value="PyrdxlP-dep_Trfase_major"/>
</dbReference>
<dbReference type="InterPro" id="IPR018319">
    <property type="entry name" value="SelA-like"/>
</dbReference>
<accession>A0AAU7CIN0</accession>
<dbReference type="Pfam" id="PF03841">
    <property type="entry name" value="SelA"/>
    <property type="match status" value="1"/>
</dbReference>
<dbReference type="InterPro" id="IPR015424">
    <property type="entry name" value="PyrdxlP-dep_Trfase"/>
</dbReference>
<evidence type="ECO:0000256" key="4">
    <source>
        <dbReference type="PIRSR" id="PIRSR618319-50"/>
    </source>
</evidence>